<proteinExistence type="predicted"/>
<feature type="signal peptide" evidence="1">
    <location>
        <begin position="1"/>
        <end position="48"/>
    </location>
</feature>
<protein>
    <submittedName>
        <fullName evidence="2">Uncharacterized protein</fullName>
    </submittedName>
</protein>
<feature type="chain" id="PRO_5039394182" evidence="1">
    <location>
        <begin position="49"/>
        <end position="396"/>
    </location>
</feature>
<dbReference type="AlphaFoldDB" id="F8FNW4"/>
<reference evidence="2 3" key="2">
    <citation type="journal article" date="2013" name="Genome Announc.">
        <title>Genome Sequence of Growth-Improving Paenibacillus mucilaginosus Strain KNP414.</title>
        <authorList>
            <person name="Lu J.J."/>
            <person name="Wang J.F."/>
            <person name="Hu X.F."/>
        </authorList>
    </citation>
    <scope>NUCLEOTIDE SEQUENCE [LARGE SCALE GENOMIC DNA]</scope>
    <source>
        <strain evidence="2 3">KNP414</strain>
    </source>
</reference>
<name>F8FNW4_PAEMK</name>
<evidence type="ECO:0000313" key="2">
    <source>
        <dbReference type="EMBL" id="AEI45033.1"/>
    </source>
</evidence>
<evidence type="ECO:0000313" key="3">
    <source>
        <dbReference type="Proteomes" id="UP000006620"/>
    </source>
</evidence>
<organism evidence="2 3">
    <name type="scientific">Paenibacillus mucilaginosus (strain KNP414)</name>
    <dbReference type="NCBI Taxonomy" id="1036673"/>
    <lineage>
        <taxon>Bacteria</taxon>
        <taxon>Bacillati</taxon>
        <taxon>Bacillota</taxon>
        <taxon>Bacilli</taxon>
        <taxon>Bacillales</taxon>
        <taxon>Paenibacillaceae</taxon>
        <taxon>Paenibacillus</taxon>
    </lineage>
</organism>
<evidence type="ECO:0000256" key="1">
    <source>
        <dbReference type="SAM" id="SignalP"/>
    </source>
</evidence>
<dbReference type="PATRIC" id="fig|1036673.3.peg.6068"/>
<sequence>MKALQEWVILESYFSNYYYILKEKAMKKTGAVAALLSLQLLLGSNALAGTAEFTNADAANWDLPAQGALESKRMDDQTLTVETSLQWSKEKLGEREKNKAVYTYVPALRWMADVENELKGAVMATTLPGAKFDRIPAGDKQGETVRVTVTGASDLLGGKTYRLYSSWYKSGTEDPALTLRSQVRYTTYMPGAKVTDLPGSDDRIGTMSWNGAEVAAWRTKVPLDPDALPFFPLWYESVDEEILPVKGAYLRITSHEALDLYKTEQTKKLLEASDTQTYRFAITAKPDRSLLDSEWRSERLEELGVKITQYYAESYKQKKTDERTTYSWFQTDKDLLTKIFGEKPRESYFVTELEGMAIGEALKKISEWDHVDFVEIEENGHRPTGVHWLNRKAQGL</sequence>
<gene>
    <name evidence="2" type="ordered locus">KNP414_06512</name>
</gene>
<keyword evidence="1" id="KW-0732">Signal</keyword>
<reference evidence="3" key="1">
    <citation type="submission" date="2011-06" db="EMBL/GenBank/DDBJ databases">
        <title>Complete genome sequence of Paenibacillus mucilaginosus KNP414.</title>
        <authorList>
            <person name="Wang J."/>
            <person name="Hu S."/>
            <person name="Hu X."/>
            <person name="Zhang B."/>
            <person name="Dong D."/>
            <person name="Zhang S."/>
            <person name="Zhao K."/>
            <person name="Wu D."/>
        </authorList>
    </citation>
    <scope>NUCLEOTIDE SEQUENCE [LARGE SCALE GENOMIC DNA]</scope>
    <source>
        <strain evidence="3">KNP414</strain>
    </source>
</reference>
<dbReference type="Proteomes" id="UP000006620">
    <property type="component" value="Chromosome"/>
</dbReference>
<dbReference type="HOGENOM" id="CLU_696068_0_0_9"/>
<accession>F8FNW4</accession>
<dbReference type="EMBL" id="CP002869">
    <property type="protein sequence ID" value="AEI45033.1"/>
    <property type="molecule type" value="Genomic_DNA"/>
</dbReference>
<dbReference type="KEGG" id="pms:KNP414_06512"/>